<evidence type="ECO:0000256" key="12">
    <source>
        <dbReference type="PROSITE-ProRule" id="PRU10143"/>
    </source>
</evidence>
<evidence type="ECO:0000256" key="3">
    <source>
        <dbReference type="ARBA" id="ARBA00022452"/>
    </source>
</evidence>
<dbReference type="Proteomes" id="UP001499951">
    <property type="component" value="Unassembled WGS sequence"/>
</dbReference>
<evidence type="ECO:0000256" key="5">
    <source>
        <dbReference type="ARBA" id="ARBA00022692"/>
    </source>
</evidence>
<dbReference type="PROSITE" id="PS00430">
    <property type="entry name" value="TONB_DEPENDENT_REC_1"/>
    <property type="match status" value="1"/>
</dbReference>
<feature type="domain" description="TonB-dependent receptor-like beta-barrel" evidence="15">
    <location>
        <begin position="291"/>
        <end position="704"/>
    </location>
</feature>
<feature type="chain" id="PRO_5046849928" evidence="14">
    <location>
        <begin position="24"/>
        <end position="743"/>
    </location>
</feature>
<dbReference type="PANTHER" id="PTHR32552">
    <property type="entry name" value="FERRICHROME IRON RECEPTOR-RELATED"/>
    <property type="match status" value="1"/>
</dbReference>
<dbReference type="InterPro" id="IPR036942">
    <property type="entry name" value="Beta-barrel_TonB_sf"/>
</dbReference>
<keyword evidence="7" id="KW-0406">Ion transport</keyword>
<keyword evidence="3 11" id="KW-1134">Transmembrane beta strand</keyword>
<evidence type="ECO:0000256" key="11">
    <source>
        <dbReference type="PROSITE-ProRule" id="PRU01360"/>
    </source>
</evidence>
<keyword evidence="5 11" id="KW-0812">Transmembrane</keyword>
<keyword evidence="14" id="KW-0732">Signal</keyword>
<evidence type="ECO:0000256" key="1">
    <source>
        <dbReference type="ARBA" id="ARBA00004571"/>
    </source>
</evidence>
<evidence type="ECO:0000256" key="13">
    <source>
        <dbReference type="RuleBase" id="RU003357"/>
    </source>
</evidence>
<dbReference type="Pfam" id="PF07715">
    <property type="entry name" value="Plug"/>
    <property type="match status" value="1"/>
</dbReference>
<keyword evidence="2 11" id="KW-0813">Transport</keyword>
<dbReference type="Pfam" id="PF00593">
    <property type="entry name" value="TonB_dep_Rec_b-barrel"/>
    <property type="match status" value="1"/>
</dbReference>
<evidence type="ECO:0000256" key="4">
    <source>
        <dbReference type="ARBA" id="ARBA00022496"/>
    </source>
</evidence>
<keyword evidence="9 11" id="KW-0472">Membrane</keyword>
<proteinExistence type="inferred from homology"/>
<dbReference type="EMBL" id="BAAADD010000002">
    <property type="protein sequence ID" value="GAA0561873.1"/>
    <property type="molecule type" value="Genomic_DNA"/>
</dbReference>
<dbReference type="InterPro" id="IPR012910">
    <property type="entry name" value="Plug_dom"/>
</dbReference>
<dbReference type="RefSeq" id="WP_166932210.1">
    <property type="nucleotide sequence ID" value="NZ_BAAADD010000002.1"/>
</dbReference>
<keyword evidence="4" id="KW-0410">Iron transport</keyword>
<feature type="signal peptide" evidence="14">
    <location>
        <begin position="1"/>
        <end position="23"/>
    </location>
</feature>
<evidence type="ECO:0000256" key="8">
    <source>
        <dbReference type="ARBA" id="ARBA00023077"/>
    </source>
</evidence>
<evidence type="ECO:0000256" key="9">
    <source>
        <dbReference type="ARBA" id="ARBA00023136"/>
    </source>
</evidence>
<feature type="domain" description="TonB-dependent receptor plug" evidence="16">
    <location>
        <begin position="54"/>
        <end position="162"/>
    </location>
</feature>
<keyword evidence="17" id="KW-0675">Receptor</keyword>
<evidence type="ECO:0000259" key="15">
    <source>
        <dbReference type="Pfam" id="PF00593"/>
    </source>
</evidence>
<evidence type="ECO:0000256" key="2">
    <source>
        <dbReference type="ARBA" id="ARBA00022448"/>
    </source>
</evidence>
<dbReference type="PROSITE" id="PS52016">
    <property type="entry name" value="TONB_DEPENDENT_REC_3"/>
    <property type="match status" value="1"/>
</dbReference>
<comment type="subcellular location">
    <subcellularLocation>
        <location evidence="1 11">Cell outer membrane</location>
        <topology evidence="1 11">Multi-pass membrane protein</topology>
    </subcellularLocation>
</comment>
<evidence type="ECO:0000256" key="7">
    <source>
        <dbReference type="ARBA" id="ARBA00023065"/>
    </source>
</evidence>
<accession>A0ABP3P834</accession>
<name>A0ABP3P834_9PROT</name>
<sequence length="743" mass="81779">MKRALLGTTAVVLVFGLGVPAVAQDYVKVADASDGKGSRIESVTVTAQKRVQKAQDVGIALSVLTPEDLDAKNIKTVNQLQYSVPNFESIPAFGSGQVWFRLRGVGFNTYSSNNSSTVAVYVDEVAYPVSASTQGLLYDVSRVEVLRGPQGTLYGRNTTGGAINFVTNKPTDTYTAGVELDYGSHHEFKGEGYVSGPIADGLKFRLSAVTDEGGAWQKNRTTGQSLGSKDQAAFRGQLEWDANGWLNFLLAANWSYDHSEPVGPHRFTAVGAQPADTFVKATDWGGSTVFQSLTGITTTEKPFHNSQNQGISLHTNADLGFATLTAITSWNFLRRREFNDWDASSYAYAGTYFDTRAGVFSQELRLASKDSGALSWLAGIYYSNEKIDEHFYSDFWDIWAFAAQTTYQQYVNSVAAYAQVEYAFNDQWKLTGGLRAESEVRKQENYITRALNGVGLPLQDYGTPSNKRLVADPLTGKAELDYKPIDNALIYASVSYGVKSGGFTAYNVPNTQVLDPAKPENIWAYEGGFKTSWLNDTLQLNGAAFYYDYHNQQVQSIIWVPTYGAIGSLVNAKKSHIYGVELEGLWHPTSALTLSQYFGFKEGEFDTFDNYVSSAASKAAGHQVYTDISGTKEPIPKISYGGSVSYRIDLGDFDLEPEFNYAYRDREGSLLTVAHIDSYWLANANLTLSPKTGPWELSLYGRNIFNSRYDLSHNYFVALSAGQVNIATSGEPATFGVRAKYRY</sequence>
<gene>
    <name evidence="17" type="ORF">GCM10008942_07890</name>
</gene>
<keyword evidence="10 11" id="KW-0998">Cell outer membrane</keyword>
<protein>
    <submittedName>
        <fullName evidence="17">TonB-dependent receptor</fullName>
    </submittedName>
</protein>
<dbReference type="InterPro" id="IPR000531">
    <property type="entry name" value="Beta-barrel_TonB"/>
</dbReference>
<feature type="short sequence motif" description="TonB box" evidence="12">
    <location>
        <begin position="42"/>
        <end position="48"/>
    </location>
</feature>
<keyword evidence="8 12" id="KW-0798">TonB box</keyword>
<keyword evidence="6" id="KW-0408">Iron</keyword>
<dbReference type="InterPro" id="IPR010916">
    <property type="entry name" value="TonB_box_CS"/>
</dbReference>
<evidence type="ECO:0000256" key="10">
    <source>
        <dbReference type="ARBA" id="ARBA00023237"/>
    </source>
</evidence>
<dbReference type="Gene3D" id="2.40.170.20">
    <property type="entry name" value="TonB-dependent receptor, beta-barrel domain"/>
    <property type="match status" value="1"/>
</dbReference>
<dbReference type="InterPro" id="IPR039426">
    <property type="entry name" value="TonB-dep_rcpt-like"/>
</dbReference>
<comment type="caution">
    <text evidence="17">The sequence shown here is derived from an EMBL/GenBank/DDBJ whole genome shotgun (WGS) entry which is preliminary data.</text>
</comment>
<comment type="similarity">
    <text evidence="11 13">Belongs to the TonB-dependent receptor family.</text>
</comment>
<dbReference type="PANTHER" id="PTHR32552:SF81">
    <property type="entry name" value="TONB-DEPENDENT OUTER MEMBRANE RECEPTOR"/>
    <property type="match status" value="1"/>
</dbReference>
<organism evidence="17 18">
    <name type="scientific">Rhizomicrobium electricum</name>
    <dbReference type="NCBI Taxonomy" id="480070"/>
    <lineage>
        <taxon>Bacteria</taxon>
        <taxon>Pseudomonadati</taxon>
        <taxon>Pseudomonadota</taxon>
        <taxon>Alphaproteobacteria</taxon>
        <taxon>Micropepsales</taxon>
        <taxon>Micropepsaceae</taxon>
        <taxon>Rhizomicrobium</taxon>
    </lineage>
</organism>
<evidence type="ECO:0000313" key="18">
    <source>
        <dbReference type="Proteomes" id="UP001499951"/>
    </source>
</evidence>
<evidence type="ECO:0000256" key="14">
    <source>
        <dbReference type="SAM" id="SignalP"/>
    </source>
</evidence>
<evidence type="ECO:0000256" key="6">
    <source>
        <dbReference type="ARBA" id="ARBA00023004"/>
    </source>
</evidence>
<evidence type="ECO:0000259" key="16">
    <source>
        <dbReference type="Pfam" id="PF07715"/>
    </source>
</evidence>
<evidence type="ECO:0000313" key="17">
    <source>
        <dbReference type="EMBL" id="GAA0561873.1"/>
    </source>
</evidence>
<dbReference type="SUPFAM" id="SSF56935">
    <property type="entry name" value="Porins"/>
    <property type="match status" value="1"/>
</dbReference>
<reference evidence="18" key="1">
    <citation type="journal article" date="2019" name="Int. J. Syst. Evol. Microbiol.">
        <title>The Global Catalogue of Microorganisms (GCM) 10K type strain sequencing project: providing services to taxonomists for standard genome sequencing and annotation.</title>
        <authorList>
            <consortium name="The Broad Institute Genomics Platform"/>
            <consortium name="The Broad Institute Genome Sequencing Center for Infectious Disease"/>
            <person name="Wu L."/>
            <person name="Ma J."/>
        </authorList>
    </citation>
    <scope>NUCLEOTIDE SEQUENCE [LARGE SCALE GENOMIC DNA]</scope>
    <source>
        <strain evidence="18">JCM 15089</strain>
    </source>
</reference>
<keyword evidence="18" id="KW-1185">Reference proteome</keyword>